<feature type="transmembrane region" description="Helical" evidence="1">
    <location>
        <begin position="135"/>
        <end position="155"/>
    </location>
</feature>
<comment type="caution">
    <text evidence="2">The sequence shown here is derived from an EMBL/GenBank/DDBJ whole genome shotgun (WGS) entry which is preliminary data.</text>
</comment>
<feature type="transmembrane region" description="Helical" evidence="1">
    <location>
        <begin position="74"/>
        <end position="97"/>
    </location>
</feature>
<dbReference type="EMBL" id="QPIZ01000041">
    <property type="protein sequence ID" value="RCW26085.1"/>
    <property type="molecule type" value="Genomic_DNA"/>
</dbReference>
<dbReference type="Proteomes" id="UP000252733">
    <property type="component" value="Unassembled WGS sequence"/>
</dbReference>
<proteinExistence type="predicted"/>
<sequence length="214" mass="24665">MFLFLLFSVPLSAQSEDMFKKLEQYIRNHVNTRLLRNLSVFAIIFIPLGTWLFATNESPLDYTMSMIGNKLGYRLNFIIWGAVTGFLLIFYVLRLFVLKAFKDKRARRLLIWSLLFLMLTVLIPAVDYLPVLSKLHTIAAIAFALSLMASLYLFVEHLHRVNKSSKSWSMAMFWITIGGSLLLHFLFGNTGVFELFFFFSLAAFLLLLRGISGR</sequence>
<keyword evidence="3" id="KW-1185">Reference proteome</keyword>
<gene>
    <name evidence="2" type="ORF">DFO77_1414</name>
</gene>
<organism evidence="2 3">
    <name type="scientific">Marinilabilia salmonicolor</name>
    <dbReference type="NCBI Taxonomy" id="989"/>
    <lineage>
        <taxon>Bacteria</taxon>
        <taxon>Pseudomonadati</taxon>
        <taxon>Bacteroidota</taxon>
        <taxon>Bacteroidia</taxon>
        <taxon>Marinilabiliales</taxon>
        <taxon>Marinilabiliaceae</taxon>
        <taxon>Marinilabilia</taxon>
    </lineage>
</organism>
<evidence type="ECO:0000313" key="3">
    <source>
        <dbReference type="Proteomes" id="UP000252733"/>
    </source>
</evidence>
<evidence type="ECO:0008006" key="4">
    <source>
        <dbReference type="Google" id="ProtNLM"/>
    </source>
</evidence>
<keyword evidence="1" id="KW-0472">Membrane</keyword>
<feature type="transmembrane region" description="Helical" evidence="1">
    <location>
        <begin position="167"/>
        <end position="187"/>
    </location>
</feature>
<keyword evidence="1" id="KW-1133">Transmembrane helix</keyword>
<name>A0A2T0WZ87_9BACT</name>
<accession>A0A2T0WZ87</accession>
<evidence type="ECO:0000313" key="2">
    <source>
        <dbReference type="EMBL" id="RCW26085.1"/>
    </source>
</evidence>
<reference evidence="2 3" key="1">
    <citation type="submission" date="2018-07" db="EMBL/GenBank/DDBJ databases">
        <title>Freshwater and sediment microbial communities from various areas in North America, analyzing microbe dynamics in response to fracking.</title>
        <authorList>
            <person name="Lamendella R."/>
        </authorList>
    </citation>
    <scope>NUCLEOTIDE SEQUENCE [LARGE SCALE GENOMIC DNA]</scope>
    <source>
        <strain evidence="2 3">160A</strain>
    </source>
</reference>
<feature type="transmembrane region" description="Helical" evidence="1">
    <location>
        <begin position="34"/>
        <end position="54"/>
    </location>
</feature>
<feature type="transmembrane region" description="Helical" evidence="1">
    <location>
        <begin position="193"/>
        <end position="211"/>
    </location>
</feature>
<evidence type="ECO:0000256" key="1">
    <source>
        <dbReference type="SAM" id="Phobius"/>
    </source>
</evidence>
<dbReference type="AlphaFoldDB" id="A0A2T0WZ87"/>
<protein>
    <recommendedName>
        <fullName evidence="4">DUF998 domain-containing protein</fullName>
    </recommendedName>
</protein>
<feature type="transmembrane region" description="Helical" evidence="1">
    <location>
        <begin position="109"/>
        <end position="129"/>
    </location>
</feature>
<keyword evidence="1" id="KW-0812">Transmembrane</keyword>